<dbReference type="AlphaFoldDB" id="M3XWS5"/>
<sequence>MKRKEKRRRRERKRKKERKKEREKERSTSQIGPRRDRECVNTGRGRER</sequence>
<evidence type="ECO:0000313" key="2">
    <source>
        <dbReference type="Ensembl" id="ENSMPUP00000003525.1"/>
    </source>
</evidence>
<dbReference type="HOGENOM" id="CLU_3162434_0_0_1"/>
<evidence type="ECO:0000256" key="1">
    <source>
        <dbReference type="SAM" id="MobiDB-lite"/>
    </source>
</evidence>
<feature type="compositionally biased region" description="Basic residues" evidence="1">
    <location>
        <begin position="1"/>
        <end position="19"/>
    </location>
</feature>
<organism evidence="2">
    <name type="scientific">Mustela putorius furo</name>
    <name type="common">European domestic ferret</name>
    <name type="synonym">Mustela furo</name>
    <dbReference type="NCBI Taxonomy" id="9669"/>
    <lineage>
        <taxon>Eukaryota</taxon>
        <taxon>Metazoa</taxon>
        <taxon>Chordata</taxon>
        <taxon>Craniata</taxon>
        <taxon>Vertebrata</taxon>
        <taxon>Euteleostomi</taxon>
        <taxon>Mammalia</taxon>
        <taxon>Eutheria</taxon>
        <taxon>Laurasiatheria</taxon>
        <taxon>Carnivora</taxon>
        <taxon>Caniformia</taxon>
        <taxon>Musteloidea</taxon>
        <taxon>Mustelidae</taxon>
        <taxon>Mustelinae</taxon>
        <taxon>Mustela</taxon>
    </lineage>
</organism>
<accession>M3XWS5</accession>
<feature type="region of interest" description="Disordered" evidence="1">
    <location>
        <begin position="1"/>
        <end position="48"/>
    </location>
</feature>
<dbReference type="EMBL" id="AEYP01017370">
    <property type="status" value="NOT_ANNOTATED_CDS"/>
    <property type="molecule type" value="Genomic_DNA"/>
</dbReference>
<dbReference type="InParanoid" id="M3XWS5"/>
<feature type="compositionally biased region" description="Basic and acidic residues" evidence="1">
    <location>
        <begin position="20"/>
        <end position="48"/>
    </location>
</feature>
<reference evidence="2" key="1">
    <citation type="submission" date="2024-06" db="UniProtKB">
        <authorList>
            <consortium name="Ensembl"/>
        </authorList>
    </citation>
    <scope>IDENTIFICATION</scope>
</reference>
<proteinExistence type="predicted"/>
<name>M3XWS5_MUSPF</name>
<protein>
    <submittedName>
        <fullName evidence="2">Uncharacterized protein</fullName>
    </submittedName>
</protein>
<dbReference type="Ensembl" id="ENSMPUT00000003592.1">
    <property type="protein sequence ID" value="ENSMPUP00000003525.1"/>
    <property type="gene ID" value="ENSMPUG00000003555.1"/>
</dbReference>